<reference evidence="6 7" key="1">
    <citation type="journal article" date="2019" name="Int. J. Syst. Evol. Microbiol.">
        <title>The Global Catalogue of Microorganisms (GCM) 10K type strain sequencing project: providing services to taxonomists for standard genome sequencing and annotation.</title>
        <authorList>
            <consortium name="The Broad Institute Genomics Platform"/>
            <consortium name="The Broad Institute Genome Sequencing Center for Infectious Disease"/>
            <person name="Wu L."/>
            <person name="Ma J."/>
        </authorList>
    </citation>
    <scope>NUCLEOTIDE SEQUENCE [LARGE SCALE GENOMIC DNA]</scope>
    <source>
        <strain evidence="6 7">JCM 10671</strain>
    </source>
</reference>
<dbReference type="Pfam" id="PF21351">
    <property type="entry name" value="TetR_C_41"/>
    <property type="match status" value="1"/>
</dbReference>
<evidence type="ECO:0000259" key="5">
    <source>
        <dbReference type="PROSITE" id="PS50977"/>
    </source>
</evidence>
<feature type="DNA-binding region" description="H-T-H motif" evidence="4">
    <location>
        <begin position="37"/>
        <end position="56"/>
    </location>
</feature>
<keyword evidence="3" id="KW-0804">Transcription</keyword>
<dbReference type="Gene3D" id="1.10.357.10">
    <property type="entry name" value="Tetracycline Repressor, domain 2"/>
    <property type="match status" value="1"/>
</dbReference>
<dbReference type="EMBL" id="BAAAHE010000066">
    <property type="protein sequence ID" value="GAA0638879.1"/>
    <property type="molecule type" value="Genomic_DNA"/>
</dbReference>
<dbReference type="PANTHER" id="PTHR30055">
    <property type="entry name" value="HTH-TYPE TRANSCRIPTIONAL REGULATOR RUTR"/>
    <property type="match status" value="1"/>
</dbReference>
<comment type="caution">
    <text evidence="6">The sequence shown here is derived from an EMBL/GenBank/DDBJ whole genome shotgun (WGS) entry which is preliminary data.</text>
</comment>
<dbReference type="InterPro" id="IPR050109">
    <property type="entry name" value="HTH-type_TetR-like_transc_reg"/>
</dbReference>
<dbReference type="InterPro" id="IPR001647">
    <property type="entry name" value="HTH_TetR"/>
</dbReference>
<evidence type="ECO:0000313" key="7">
    <source>
        <dbReference type="Proteomes" id="UP001500957"/>
    </source>
</evidence>
<dbReference type="SUPFAM" id="SSF46689">
    <property type="entry name" value="Homeodomain-like"/>
    <property type="match status" value="1"/>
</dbReference>
<dbReference type="PANTHER" id="PTHR30055:SF234">
    <property type="entry name" value="HTH-TYPE TRANSCRIPTIONAL REGULATOR BETI"/>
    <property type="match status" value="1"/>
</dbReference>
<dbReference type="Proteomes" id="UP001500957">
    <property type="component" value="Unassembled WGS sequence"/>
</dbReference>
<dbReference type="Pfam" id="PF00440">
    <property type="entry name" value="TetR_N"/>
    <property type="match status" value="1"/>
</dbReference>
<proteinExistence type="predicted"/>
<dbReference type="InterPro" id="IPR049484">
    <property type="entry name" value="Rv0078-like_C"/>
</dbReference>
<organism evidence="6 7">
    <name type="scientific">Sporichthya brevicatena</name>
    <dbReference type="NCBI Taxonomy" id="171442"/>
    <lineage>
        <taxon>Bacteria</taxon>
        <taxon>Bacillati</taxon>
        <taxon>Actinomycetota</taxon>
        <taxon>Actinomycetes</taxon>
        <taxon>Sporichthyales</taxon>
        <taxon>Sporichthyaceae</taxon>
        <taxon>Sporichthya</taxon>
    </lineage>
</organism>
<keyword evidence="2 4" id="KW-0238">DNA-binding</keyword>
<evidence type="ECO:0000313" key="6">
    <source>
        <dbReference type="EMBL" id="GAA0638879.1"/>
    </source>
</evidence>
<protein>
    <submittedName>
        <fullName evidence="6">TetR/AcrR family transcriptional regulator</fullName>
    </submittedName>
</protein>
<dbReference type="PROSITE" id="PS50977">
    <property type="entry name" value="HTH_TETR_2"/>
    <property type="match status" value="1"/>
</dbReference>
<evidence type="ECO:0000256" key="1">
    <source>
        <dbReference type="ARBA" id="ARBA00023015"/>
    </source>
</evidence>
<accession>A0ABN1HDW3</accession>
<keyword evidence="1" id="KW-0805">Transcription regulation</keyword>
<feature type="domain" description="HTH tetR-type" evidence="5">
    <location>
        <begin position="14"/>
        <end position="74"/>
    </location>
</feature>
<gene>
    <name evidence="6" type="ORF">GCM10009547_48770</name>
</gene>
<evidence type="ECO:0000256" key="3">
    <source>
        <dbReference type="ARBA" id="ARBA00023163"/>
    </source>
</evidence>
<name>A0ABN1HDW3_9ACTN</name>
<sequence length="201" mass="21684">MLGDMTQPTQARATRTRAVLLATARELFTDPGYDEVSQERLVAAAGLTRGALYHHFKDKRDLFRGVLEELETELTAELEEVLGGGPDFLSATIAGLQAFLDVCQQRPAFRQIVVLDGPRVLGWSAFREIEERFSLGMLERHYERAVAEGLTLVAPVDVLARMALAASIEAGLVLGDAADPGQARADVEASLVAMFAATVGA</sequence>
<evidence type="ECO:0000256" key="4">
    <source>
        <dbReference type="PROSITE-ProRule" id="PRU00335"/>
    </source>
</evidence>
<dbReference type="PRINTS" id="PR00455">
    <property type="entry name" value="HTHTETR"/>
</dbReference>
<evidence type="ECO:0000256" key="2">
    <source>
        <dbReference type="ARBA" id="ARBA00023125"/>
    </source>
</evidence>
<keyword evidence="7" id="KW-1185">Reference proteome</keyword>
<dbReference type="InterPro" id="IPR009057">
    <property type="entry name" value="Homeodomain-like_sf"/>
</dbReference>